<comment type="catalytic activity">
    <reaction evidence="3">
        <text>Hydrolysis of (1-&gt;4)-beta-linkages between N-acetylmuramic acid and N-acetyl-D-glucosamine residues in a peptidoglycan and between N-acetyl-D-glucosamine residues in chitodextrins.</text>
        <dbReference type="EC" id="3.2.1.17"/>
    </reaction>
</comment>
<comment type="caution">
    <text evidence="4">The sequence shown here is derived from an EMBL/GenBank/DDBJ whole genome shotgun (WGS) entry which is preliminary data.</text>
</comment>
<dbReference type="OrthoDB" id="9005733at2"/>
<protein>
    <recommendedName>
        <fullName evidence="3">Lysozyme</fullName>
        <ecNumber evidence="3">3.2.1.17</ecNumber>
    </recommendedName>
</protein>
<dbReference type="GO" id="GO:0003796">
    <property type="term" value="F:lysozyme activity"/>
    <property type="evidence" value="ECO:0007669"/>
    <property type="project" value="UniProtKB-EC"/>
</dbReference>
<dbReference type="InterPro" id="IPR002196">
    <property type="entry name" value="Glyco_hydro_24"/>
</dbReference>
<dbReference type="Pfam" id="PF00959">
    <property type="entry name" value="Phage_lysozyme"/>
    <property type="match status" value="1"/>
</dbReference>
<dbReference type="Gene3D" id="1.10.530.40">
    <property type="match status" value="2"/>
</dbReference>
<dbReference type="EC" id="3.2.1.17" evidence="3"/>
<evidence type="ECO:0000256" key="2">
    <source>
        <dbReference type="ARBA" id="ARBA00022638"/>
    </source>
</evidence>
<evidence type="ECO:0000313" key="5">
    <source>
        <dbReference type="Proteomes" id="UP000295110"/>
    </source>
</evidence>
<dbReference type="SUPFAM" id="SSF53955">
    <property type="entry name" value="Lysozyme-like"/>
    <property type="match status" value="2"/>
</dbReference>
<dbReference type="InterPro" id="IPR023346">
    <property type="entry name" value="Lysozyme-like_dom_sf"/>
</dbReference>
<keyword evidence="1 3" id="KW-0929">Antimicrobial</keyword>
<evidence type="ECO:0000256" key="1">
    <source>
        <dbReference type="ARBA" id="ARBA00022529"/>
    </source>
</evidence>
<dbReference type="RefSeq" id="WP_132568995.1">
    <property type="nucleotide sequence ID" value="NZ_CBCSGL010000007.1"/>
</dbReference>
<accession>A0A4R3VKC7</accession>
<name>A0A4R3VKC7_ROSSA</name>
<comment type="similarity">
    <text evidence="3">Belongs to the glycosyl hydrolase 24 family.</text>
</comment>
<dbReference type="GO" id="GO:0009253">
    <property type="term" value="P:peptidoglycan catabolic process"/>
    <property type="evidence" value="ECO:0007669"/>
    <property type="project" value="InterPro"/>
</dbReference>
<evidence type="ECO:0000313" key="4">
    <source>
        <dbReference type="EMBL" id="TCV04269.1"/>
    </source>
</evidence>
<keyword evidence="2 3" id="KW-0081">Bacteriolytic enzyme</keyword>
<keyword evidence="5" id="KW-1185">Reference proteome</keyword>
<dbReference type="GO" id="GO:0042742">
    <property type="term" value="P:defense response to bacterium"/>
    <property type="evidence" value="ECO:0007669"/>
    <property type="project" value="UniProtKB-KW"/>
</dbReference>
<reference evidence="4 5" key="1">
    <citation type="submission" date="2019-03" db="EMBL/GenBank/DDBJ databases">
        <title>Genomic Encyclopedia of Type Strains, Phase IV (KMG-IV): sequencing the most valuable type-strain genomes for metagenomic binning, comparative biology and taxonomic classification.</title>
        <authorList>
            <person name="Goeker M."/>
        </authorList>
    </citation>
    <scope>NUCLEOTIDE SEQUENCE [LARGE SCALE GENOMIC DNA]</scope>
    <source>
        <strain evidence="4 5">DSM 654</strain>
    </source>
</reference>
<dbReference type="InterPro" id="IPR023347">
    <property type="entry name" value="Lysozyme_dom_sf"/>
</dbReference>
<keyword evidence="3" id="KW-0378">Hydrolase</keyword>
<organism evidence="4 5">
    <name type="scientific">Roseateles saccharophilus</name>
    <name type="common">Pseudomonas saccharophila</name>
    <dbReference type="NCBI Taxonomy" id="304"/>
    <lineage>
        <taxon>Bacteria</taxon>
        <taxon>Pseudomonadati</taxon>
        <taxon>Pseudomonadota</taxon>
        <taxon>Betaproteobacteria</taxon>
        <taxon>Burkholderiales</taxon>
        <taxon>Sphaerotilaceae</taxon>
        <taxon>Roseateles</taxon>
    </lineage>
</organism>
<dbReference type="AlphaFoldDB" id="A0A4R3VKC7"/>
<dbReference type="Proteomes" id="UP000295110">
    <property type="component" value="Unassembled WGS sequence"/>
</dbReference>
<dbReference type="GO" id="GO:0016998">
    <property type="term" value="P:cell wall macromolecule catabolic process"/>
    <property type="evidence" value="ECO:0007669"/>
    <property type="project" value="InterPro"/>
</dbReference>
<dbReference type="EMBL" id="SMBU01000001">
    <property type="protein sequence ID" value="TCV04269.1"/>
    <property type="molecule type" value="Genomic_DNA"/>
</dbReference>
<keyword evidence="3" id="KW-0326">Glycosidase</keyword>
<sequence length="310" mass="33716">MNRIKNVSTQGLERLARHEGLVQGIYDCPARHATYGIGTLVHHGPSEILKVVSQASATKAQTPEAELAAKLASHLKVYRPSKNSVAVPYLDAAIGKDENYPVLVKEMLAGKAPRAKLVEGEDAVLRPGWDEYIRRFRTGIQKYEKAVCEAFASASLTQDQFDGLFSIAYNIGEGSLRQSGDLIAAMKAFSVASLDPKATGGQRDQAATVLLECILRARPTSRAGVDVEIDGGSFSVMQPGVFNSGLFNRRVAEASLIVGRTYSTKSAEITIARKTIKAEKDHHTTTMAKQEARAVVDMLHKISFVNRGFR</sequence>
<gene>
    <name evidence="4" type="ORF">EV671_100124</name>
</gene>
<evidence type="ECO:0000256" key="3">
    <source>
        <dbReference type="RuleBase" id="RU003788"/>
    </source>
</evidence>
<dbReference type="GO" id="GO:0031640">
    <property type="term" value="P:killing of cells of another organism"/>
    <property type="evidence" value="ECO:0007669"/>
    <property type="project" value="UniProtKB-KW"/>
</dbReference>
<proteinExistence type="inferred from homology"/>